<dbReference type="InterPro" id="IPR014001">
    <property type="entry name" value="Helicase_ATP-bd"/>
</dbReference>
<dbReference type="SUPFAM" id="SSF52540">
    <property type="entry name" value="P-loop containing nucleoside triphosphate hydrolases"/>
    <property type="match status" value="1"/>
</dbReference>
<protein>
    <submittedName>
        <fullName evidence="11">DEAD/DEAH box helicase</fullName>
    </submittedName>
</protein>
<dbReference type="GO" id="GO:0016887">
    <property type="term" value="F:ATP hydrolysis activity"/>
    <property type="evidence" value="ECO:0007669"/>
    <property type="project" value="TreeGrafter"/>
</dbReference>
<dbReference type="Pfam" id="PF00270">
    <property type="entry name" value="DEAD"/>
    <property type="match status" value="2"/>
</dbReference>
<evidence type="ECO:0000256" key="5">
    <source>
        <dbReference type="ARBA" id="ARBA00022840"/>
    </source>
</evidence>
<keyword evidence="8" id="KW-0413">Isomerase</keyword>
<evidence type="ECO:0000256" key="7">
    <source>
        <dbReference type="ARBA" id="ARBA00023204"/>
    </source>
</evidence>
<dbReference type="Proteomes" id="UP000262969">
    <property type="component" value="Unassembled WGS sequence"/>
</dbReference>
<comment type="caution">
    <text evidence="11">The sequence shown here is derived from an EMBL/GenBank/DDBJ whole genome shotgun (WGS) entry which is preliminary data.</text>
</comment>
<dbReference type="PANTHER" id="PTHR47962">
    <property type="entry name" value="ATP-DEPENDENT HELICASE LHR-RELATED-RELATED"/>
    <property type="match status" value="1"/>
</dbReference>
<dbReference type="GO" id="GO:0004386">
    <property type="term" value="F:helicase activity"/>
    <property type="evidence" value="ECO:0007669"/>
    <property type="project" value="UniProtKB-KW"/>
</dbReference>
<reference evidence="11 12" key="1">
    <citation type="journal article" date="2018" name="Nat. Biotechnol.">
        <title>A standardized bacterial taxonomy based on genome phylogeny substantially revises the tree of life.</title>
        <authorList>
            <person name="Parks D.H."/>
            <person name="Chuvochina M."/>
            <person name="Waite D.W."/>
            <person name="Rinke C."/>
            <person name="Skarshewski A."/>
            <person name="Chaumeil P.A."/>
            <person name="Hugenholtz P."/>
        </authorList>
    </citation>
    <scope>NUCLEOTIDE SEQUENCE [LARGE SCALE GENOMIC DNA]</scope>
    <source>
        <strain evidence="11">UBA11728</strain>
    </source>
</reference>
<proteinExistence type="predicted"/>
<dbReference type="InterPro" id="IPR055368">
    <property type="entry name" value="WH3_Lhr"/>
</dbReference>
<dbReference type="InterPro" id="IPR011545">
    <property type="entry name" value="DEAD/DEAH_box_helicase_dom"/>
</dbReference>
<dbReference type="GO" id="GO:0003677">
    <property type="term" value="F:DNA binding"/>
    <property type="evidence" value="ECO:0007669"/>
    <property type="project" value="UniProtKB-KW"/>
</dbReference>
<dbReference type="Pfam" id="PF23235">
    <property type="entry name" value="WHD_3rd_Lhr"/>
    <property type="match status" value="1"/>
</dbReference>
<feature type="domain" description="Helicase ATP-binding" evidence="9">
    <location>
        <begin position="32"/>
        <end position="270"/>
    </location>
</feature>
<dbReference type="InterPro" id="IPR013701">
    <property type="entry name" value="Lhr-like_DEAD/DEAH_assoc"/>
</dbReference>
<dbReference type="SMART" id="SM00490">
    <property type="entry name" value="HELICc"/>
    <property type="match status" value="1"/>
</dbReference>
<gene>
    <name evidence="11" type="ORF">DHW61_01370</name>
</gene>
<keyword evidence="1" id="KW-0547">Nucleotide-binding</keyword>
<evidence type="ECO:0000259" key="9">
    <source>
        <dbReference type="PROSITE" id="PS51192"/>
    </source>
</evidence>
<accession>A0A3D2X1P6</accession>
<dbReference type="GO" id="GO:0005524">
    <property type="term" value="F:ATP binding"/>
    <property type="evidence" value="ECO:0007669"/>
    <property type="project" value="UniProtKB-KW"/>
</dbReference>
<evidence type="ECO:0000256" key="2">
    <source>
        <dbReference type="ARBA" id="ARBA00022763"/>
    </source>
</evidence>
<keyword evidence="2" id="KW-0227">DNA damage</keyword>
<dbReference type="Pfam" id="PF23234">
    <property type="entry name" value="WHD_4th_Lhr"/>
    <property type="match status" value="1"/>
</dbReference>
<dbReference type="InterPro" id="IPR055367">
    <property type="entry name" value="WH4_Lhr"/>
</dbReference>
<evidence type="ECO:0000313" key="12">
    <source>
        <dbReference type="Proteomes" id="UP000262969"/>
    </source>
</evidence>
<evidence type="ECO:0000256" key="8">
    <source>
        <dbReference type="ARBA" id="ARBA00023235"/>
    </source>
</evidence>
<name>A0A3D2X1P6_9FIRM</name>
<dbReference type="EMBL" id="DPVV01000052">
    <property type="protein sequence ID" value="HCL01070.1"/>
    <property type="molecule type" value="Genomic_DNA"/>
</dbReference>
<dbReference type="SMART" id="SM00487">
    <property type="entry name" value="DEXDc"/>
    <property type="match status" value="1"/>
</dbReference>
<evidence type="ECO:0000313" key="11">
    <source>
        <dbReference type="EMBL" id="HCL01070.1"/>
    </source>
</evidence>
<evidence type="ECO:0000256" key="6">
    <source>
        <dbReference type="ARBA" id="ARBA00023125"/>
    </source>
</evidence>
<dbReference type="InterPro" id="IPR027417">
    <property type="entry name" value="P-loop_NTPase"/>
</dbReference>
<dbReference type="InterPro" id="IPR001650">
    <property type="entry name" value="Helicase_C-like"/>
</dbReference>
<dbReference type="InterPro" id="IPR052511">
    <property type="entry name" value="ATP-dep_Helicase"/>
</dbReference>
<keyword evidence="6" id="KW-0238">DNA-binding</keyword>
<keyword evidence="3" id="KW-0378">Hydrolase</keyword>
<sequence>MNIDSMEMFDSATKSWFKQTLGEPTIVQKEAWRSIADGFDTLVSAPTGTGKTLSAFLVYIDQLMRLAREDKLNEELYVIYVSPLKSLAGDIRENLKKPLNGILGEIIKQEKEEVLGEGKETDFKEDKLITQLENQLANKPTNQEMKGNYPCKLTSVIPSISIALRTGDTTPAERRQMIKHPPHILITTPESLYLLLTSKSGQGILKTAKAFIIDELHALIDSKRGAHLMLSIARLDHLCGRTLQRIGLSATIEPLELAANYLSPGPAKIVAPKMIKKVKFIITSPLSEEVGIRKTPVWEEIAAIIYDSSRKARSVIAFVEGRRYAEKLAHYVNQLGGDGFARTHHGSLSKEQRFEVEQSLRDGKLRLLCATSSMELGIDVGEIDEVFQIGCPMTISSTMQRLGRAGHNPNRVSVMQMFPRAPIEGLYCGLTAEVARQGKVEYAKPPKMCLDVLSQHLVSMATGDGYVVHEVLEILSRAYPFKEVSIEDIHDVLKMLAGDYEHEREIPVRPRVLYDRIHDRVEGDPYSRMLAVSAGGTIPDKGLYQVKSEEGVKLGELDEEFVYESRVGEKFLLGTFGWKIVHIQKDAVIVAPASTGSAKLPFWKGEKKGRGLKTGLAFGELLRKLSRANEADRLLEELKEFGLDQAAATGASEFIKRQIKVTGCLPNDKTILVEHFKDETGNYQMMVHSVFGKEVNEPLAILIQEAASRSLQRVINYVVDDDGFLLFPYDGQPLPEGLLTILSPATLRGVLEASLIATPLFQINFRYNMGRAMMLGVRKAGRQPLWVQRMRCAQMLDSILSYQNHPIIRETKRECLEDIWDLSGLMHVVHGILSNTLSVREMYLELPSPMSLPFRRQTEGAMMYDYAPSTMGILDASRKALEQANNLQPEQKMIEEVSKRVSLPENEQELHSLLMMEGDIIAGELEVPIEWLLSLVNDGRVRYIEPGLWIATEQLTLYEEAFIQKVGQPCQKILRRALQYRGGQTAEQLRERYYLPEDVINANLTELCDQGVIIKQGEYYYHTTLYEKALKLTVFERREQINTLPRERFAALLAGKTNTIGTPREQLSKVMEQLVGLVFQPSLLETVLLPARVAKYRSDILDTLLSQGNYQYRVSKEGISFHYSEDVDWEATIPTPELPLEETEQILYEALQKRGASFLNSLTSQLFGKSPYESILSLLEKGLVCADSFVPVRMWQNSEKLKKSNVRQLVNARVMVMSSGRFEVTRPLKDRTIEEKLERLFDQVVIICRETVRGISWAEALKELSVWEYTKRARRGYFVEGLSGIQFIREKDFISTMYALEHPKKEIIWLSAMDPYQIWGKYLPYEKERSFVQVAGTVVALSGGVPIAVFERQGKTLKVFDFEELKNALELFVLDYERKCIYPNCNRLIIKDYPKEAEEALSMIGFKKEITDYVLYRK</sequence>
<evidence type="ECO:0000256" key="1">
    <source>
        <dbReference type="ARBA" id="ARBA00022741"/>
    </source>
</evidence>
<evidence type="ECO:0000259" key="10">
    <source>
        <dbReference type="PROSITE" id="PS51194"/>
    </source>
</evidence>
<dbReference type="InterPro" id="IPR045628">
    <property type="entry name" value="Lhr_WH_dom"/>
</dbReference>
<keyword evidence="5" id="KW-0067">ATP-binding</keyword>
<evidence type="ECO:0000256" key="4">
    <source>
        <dbReference type="ARBA" id="ARBA00022806"/>
    </source>
</evidence>
<dbReference type="PROSITE" id="PS51194">
    <property type="entry name" value="HELICASE_CTER"/>
    <property type="match status" value="1"/>
</dbReference>
<keyword evidence="7" id="KW-0234">DNA repair</keyword>
<dbReference type="GO" id="GO:0006281">
    <property type="term" value="P:DNA repair"/>
    <property type="evidence" value="ECO:0007669"/>
    <property type="project" value="UniProtKB-KW"/>
</dbReference>
<organism evidence="11 12">
    <name type="scientific">Lachnoclostridium phytofermentans</name>
    <dbReference type="NCBI Taxonomy" id="66219"/>
    <lineage>
        <taxon>Bacteria</taxon>
        <taxon>Bacillati</taxon>
        <taxon>Bacillota</taxon>
        <taxon>Clostridia</taxon>
        <taxon>Lachnospirales</taxon>
        <taxon>Lachnospiraceae</taxon>
    </lineage>
</organism>
<feature type="domain" description="Helicase C-terminal" evidence="10">
    <location>
        <begin position="300"/>
        <end position="461"/>
    </location>
</feature>
<dbReference type="Gene3D" id="3.40.50.300">
    <property type="entry name" value="P-loop containing nucleotide triphosphate hydrolases"/>
    <property type="match status" value="2"/>
</dbReference>
<keyword evidence="4 11" id="KW-0347">Helicase</keyword>
<dbReference type="Pfam" id="PF08494">
    <property type="entry name" value="DEAD_assoc"/>
    <property type="match status" value="1"/>
</dbReference>
<dbReference type="PANTHER" id="PTHR47962:SF5">
    <property type="entry name" value="ATP-DEPENDENT HELICASE LHR-RELATED"/>
    <property type="match status" value="1"/>
</dbReference>
<dbReference type="PROSITE" id="PS51192">
    <property type="entry name" value="HELICASE_ATP_BIND_1"/>
    <property type="match status" value="1"/>
</dbReference>
<dbReference type="Pfam" id="PF00271">
    <property type="entry name" value="Helicase_C"/>
    <property type="match status" value="1"/>
</dbReference>
<evidence type="ECO:0000256" key="3">
    <source>
        <dbReference type="ARBA" id="ARBA00022801"/>
    </source>
</evidence>
<dbReference type="Pfam" id="PF19306">
    <property type="entry name" value="WHD_Lhr"/>
    <property type="match status" value="1"/>
</dbReference>